<organism evidence="5 6">
    <name type="scientific">Volvox africanus</name>
    <dbReference type="NCBI Taxonomy" id="51714"/>
    <lineage>
        <taxon>Eukaryota</taxon>
        <taxon>Viridiplantae</taxon>
        <taxon>Chlorophyta</taxon>
        <taxon>core chlorophytes</taxon>
        <taxon>Chlorophyceae</taxon>
        <taxon>CS clade</taxon>
        <taxon>Chlamydomonadales</taxon>
        <taxon>Volvocaceae</taxon>
        <taxon>Volvox</taxon>
    </lineage>
</organism>
<evidence type="ECO:0000256" key="4">
    <source>
        <dbReference type="SAM" id="MobiDB-lite"/>
    </source>
</evidence>
<feature type="region of interest" description="Disordered" evidence="4">
    <location>
        <begin position="354"/>
        <end position="431"/>
    </location>
</feature>
<evidence type="ECO:0000256" key="3">
    <source>
        <dbReference type="ARBA" id="ARBA00022679"/>
    </source>
</evidence>
<gene>
    <name evidence="5" type="ORF">VaNZ11_016408</name>
</gene>
<reference evidence="5 6" key="1">
    <citation type="journal article" date="2023" name="IScience">
        <title>Expanded male sex-determining region conserved during the evolution of homothallism in the green alga Volvox.</title>
        <authorList>
            <person name="Yamamoto K."/>
            <person name="Matsuzaki R."/>
            <person name="Mahakham W."/>
            <person name="Heman W."/>
            <person name="Sekimoto H."/>
            <person name="Kawachi M."/>
            <person name="Minakuchi Y."/>
            <person name="Toyoda A."/>
            <person name="Nozaki H."/>
        </authorList>
    </citation>
    <scope>NUCLEOTIDE SEQUENCE [LARGE SCALE GENOMIC DNA]</scope>
    <source>
        <strain evidence="5 6">NIES-4468</strain>
    </source>
</reference>
<dbReference type="Pfam" id="PF05637">
    <property type="entry name" value="Glyco_transf_34"/>
    <property type="match status" value="2"/>
</dbReference>
<dbReference type="PANTHER" id="PTHR31306:SF4">
    <property type="entry name" value="ALPHA-1,2-GALACTOSYLTRANSFERASE"/>
    <property type="match status" value="1"/>
</dbReference>
<evidence type="ECO:0008006" key="7">
    <source>
        <dbReference type="Google" id="ProtNLM"/>
    </source>
</evidence>
<dbReference type="InterPro" id="IPR029044">
    <property type="entry name" value="Nucleotide-diphossugar_trans"/>
</dbReference>
<dbReference type="EMBL" id="BSDZ01000103">
    <property type="protein sequence ID" value="GLI71280.1"/>
    <property type="molecule type" value="Genomic_DNA"/>
</dbReference>
<keyword evidence="2" id="KW-0328">Glycosyltransferase</keyword>
<dbReference type="InterPro" id="IPR008630">
    <property type="entry name" value="Glyco_trans_34"/>
</dbReference>
<name>A0ABQ5SMR4_9CHLO</name>
<evidence type="ECO:0000256" key="2">
    <source>
        <dbReference type="ARBA" id="ARBA00022676"/>
    </source>
</evidence>
<feature type="compositionally biased region" description="Basic and acidic residues" evidence="4">
    <location>
        <begin position="515"/>
        <end position="525"/>
    </location>
</feature>
<feature type="compositionally biased region" description="Polar residues" evidence="4">
    <location>
        <begin position="478"/>
        <end position="498"/>
    </location>
</feature>
<feature type="region of interest" description="Disordered" evidence="4">
    <location>
        <begin position="454"/>
        <end position="525"/>
    </location>
</feature>
<keyword evidence="3" id="KW-0808">Transferase</keyword>
<keyword evidence="6" id="KW-1185">Reference proteome</keyword>
<evidence type="ECO:0000256" key="1">
    <source>
        <dbReference type="ARBA" id="ARBA00005664"/>
    </source>
</evidence>
<comment type="similarity">
    <text evidence="1">Belongs to the glycosyltransferase 34 family.</text>
</comment>
<dbReference type="Proteomes" id="UP001165090">
    <property type="component" value="Unassembled WGS sequence"/>
</dbReference>
<dbReference type="Gene3D" id="3.90.550.10">
    <property type="entry name" value="Spore Coat Polysaccharide Biosynthesis Protein SpsA, Chain A"/>
    <property type="match status" value="1"/>
</dbReference>
<evidence type="ECO:0000313" key="6">
    <source>
        <dbReference type="Proteomes" id="UP001165090"/>
    </source>
</evidence>
<feature type="compositionally biased region" description="Gly residues" evidence="4">
    <location>
        <begin position="455"/>
        <end position="472"/>
    </location>
</feature>
<comment type="caution">
    <text evidence="5">The sequence shown here is derived from an EMBL/GenBank/DDBJ whole genome shotgun (WGS) entry which is preliminary data.</text>
</comment>
<protein>
    <recommendedName>
        <fullName evidence="7">Glycosyltransferase family 34 protein</fullName>
    </recommendedName>
</protein>
<proteinExistence type="inferred from homology"/>
<evidence type="ECO:0000313" key="5">
    <source>
        <dbReference type="EMBL" id="GLI71280.1"/>
    </source>
</evidence>
<accession>A0ABQ5SMR4</accession>
<feature type="compositionally biased region" description="Gly residues" evidence="4">
    <location>
        <begin position="502"/>
        <end position="514"/>
    </location>
</feature>
<dbReference type="PANTHER" id="PTHR31306">
    <property type="entry name" value="ALPHA-1,6-MANNOSYLTRANSFERASE MNN11-RELATED"/>
    <property type="match status" value="1"/>
</dbReference>
<sequence>MFSPRGRTRGSRSLVHTLFRVRSARLLLLILSAIVILAINFHRLGSSTWRDKDCAVPWRVANTETASSGIGGDSSITGNSIWSGHRERVSASSNSKNGDYGEPLRIALVSMSTGRGSDSAAARRQQAVINVRSAEFSGLLDVTGPNKRLFAEAHGYTYVDASDHLDNSRPASWSKIPAVLSIMDQYDWIFWLDADTLITNLTIPVEAVLPTRGSAPDLLLTEDSTGVNAGVWLIRGSGCRWCRSFLMRWWDMKSFIRRGAKDTKSGDNDALKHMLATMDSSERSSHIGVAPQCAFNSYLWRGSLRNLLRYAMHPRRMLTGLWRPGDFVMHAAGIQNKMAVLQRFSEAQNQQVQQLQKEGKLGGRRGATASAVKGPTDPRHHHLQHYNEGEDDGDAAVSGERATSALAGTEGVVTGAGDGLSERSRRGGAAGVSDAGLLGKELLWVIPSKQVPVAGSGGSGGSGGGSGGGGGDEVSSALKLQQQQQTRPSQHLRQQKQQNGRRAGGGGGGDARGVGGREDGKRGDMMAELGGLRQVLRGRLLRRLQGWYDTTQLGDGGTINSD</sequence>